<dbReference type="AlphaFoldDB" id="A0A2C5X0S1"/>
<organism evidence="1 2">
    <name type="scientific">Ceratocystis fimbriata CBS 114723</name>
    <dbReference type="NCBI Taxonomy" id="1035309"/>
    <lineage>
        <taxon>Eukaryota</taxon>
        <taxon>Fungi</taxon>
        <taxon>Dikarya</taxon>
        <taxon>Ascomycota</taxon>
        <taxon>Pezizomycotina</taxon>
        <taxon>Sordariomycetes</taxon>
        <taxon>Hypocreomycetidae</taxon>
        <taxon>Microascales</taxon>
        <taxon>Ceratocystidaceae</taxon>
        <taxon>Ceratocystis</taxon>
    </lineage>
</organism>
<name>A0A2C5X0S1_9PEZI</name>
<evidence type="ECO:0000313" key="1">
    <source>
        <dbReference type="EMBL" id="PHH52035.1"/>
    </source>
</evidence>
<keyword evidence="2" id="KW-1185">Reference proteome</keyword>
<accession>A0A2C5X0S1</accession>
<reference evidence="1 2" key="2">
    <citation type="journal article" date="2013" name="IMA Fungus">
        <title>IMA Genome-F 1: Ceratocystis fimbriata: Draft nuclear genome sequence for the plant pathogen, Ceratocystis fimbriata.</title>
        <authorList>
            <person name="Wilken P.M."/>
            <person name="Steenkamp E.T."/>
            <person name="Wingfield M.J."/>
            <person name="de Beer Z.W."/>
            <person name="Wingfield B.D."/>
        </authorList>
    </citation>
    <scope>NUCLEOTIDE SEQUENCE [LARGE SCALE GENOMIC DNA]</scope>
    <source>
        <strain evidence="1 2">CBS 114723</strain>
    </source>
</reference>
<evidence type="ECO:0000313" key="2">
    <source>
        <dbReference type="Proteomes" id="UP000222788"/>
    </source>
</evidence>
<sequence>MASKANARAAANAAAAQQLDEKQIQDGLNHLQFLLTKLVYLRSSLSDVVSTVAVSGSTTQETLQAIETTAGTVDSQVKELQALMKGDKTKAVFELAVVSQKKDPLGLKPWNPMKHPGYYLQSTEES</sequence>
<reference evidence="1 2" key="1">
    <citation type="journal article" date="2013" name="Fungal Biol.">
        <title>Analysis of microsatellite markers in the genome of the plant pathogen Ceratocystis fimbriata.</title>
        <authorList>
            <person name="Simpson M.C."/>
            <person name="Wilken P.M."/>
            <person name="Coetzee M.P."/>
            <person name="Wingfield M.J."/>
            <person name="Wingfield B.D."/>
        </authorList>
    </citation>
    <scope>NUCLEOTIDE SEQUENCE [LARGE SCALE GENOMIC DNA]</scope>
    <source>
        <strain evidence="1 2">CBS 114723</strain>
    </source>
</reference>
<dbReference type="STRING" id="1035309.A0A2C5X0S1"/>
<dbReference type="EMBL" id="APWK03000078">
    <property type="protein sequence ID" value="PHH52035.1"/>
    <property type="molecule type" value="Genomic_DNA"/>
</dbReference>
<gene>
    <name evidence="1" type="ORF">CFIMG_005934RA</name>
</gene>
<dbReference type="Proteomes" id="UP000222788">
    <property type="component" value="Unassembled WGS sequence"/>
</dbReference>
<protein>
    <submittedName>
        <fullName evidence="1">Uncharacterized protein</fullName>
    </submittedName>
</protein>
<comment type="caution">
    <text evidence="1">The sequence shown here is derived from an EMBL/GenBank/DDBJ whole genome shotgun (WGS) entry which is preliminary data.</text>
</comment>
<proteinExistence type="predicted"/>